<keyword evidence="5 7" id="KW-0472">Membrane</keyword>
<dbReference type="PANTHER" id="PTHR16172:SF41">
    <property type="entry name" value="MAJOR FACILITATOR SUPERFAMILY DOMAIN-CONTAINING PROTEIN 6-LIKE"/>
    <property type="match status" value="1"/>
</dbReference>
<evidence type="ECO:0000256" key="4">
    <source>
        <dbReference type="ARBA" id="ARBA00022989"/>
    </source>
</evidence>
<dbReference type="SUPFAM" id="SSF103473">
    <property type="entry name" value="MFS general substrate transporter"/>
    <property type="match status" value="1"/>
</dbReference>
<feature type="compositionally biased region" description="Basic residues" evidence="6">
    <location>
        <begin position="296"/>
        <end position="305"/>
    </location>
</feature>
<dbReference type="Pfam" id="PF12832">
    <property type="entry name" value="MFS_1_like"/>
    <property type="match status" value="1"/>
</dbReference>
<organism evidence="9 10">
    <name type="scientific">Dunaliella salina</name>
    <name type="common">Green alga</name>
    <name type="synonym">Protococcus salinus</name>
    <dbReference type="NCBI Taxonomy" id="3046"/>
    <lineage>
        <taxon>Eukaryota</taxon>
        <taxon>Viridiplantae</taxon>
        <taxon>Chlorophyta</taxon>
        <taxon>core chlorophytes</taxon>
        <taxon>Chlorophyceae</taxon>
        <taxon>CS clade</taxon>
        <taxon>Chlamydomonadales</taxon>
        <taxon>Dunaliellaceae</taxon>
        <taxon>Dunaliella</taxon>
    </lineage>
</organism>
<comment type="caution">
    <text evidence="9">The sequence shown here is derived from an EMBL/GenBank/DDBJ whole genome shotgun (WGS) entry which is preliminary data.</text>
</comment>
<dbReference type="InterPro" id="IPR020846">
    <property type="entry name" value="MFS_dom"/>
</dbReference>
<comment type="subcellular location">
    <subcellularLocation>
        <location evidence="1">Membrane</location>
        <topology evidence="1">Multi-pass membrane protein</topology>
    </subcellularLocation>
</comment>
<feature type="domain" description="Major facilitator superfamily (MFS) profile" evidence="8">
    <location>
        <begin position="417"/>
        <end position="686"/>
    </location>
</feature>
<dbReference type="InterPro" id="IPR024989">
    <property type="entry name" value="MFS_assoc_dom"/>
</dbReference>
<protein>
    <submittedName>
        <fullName evidence="9">Major facilitator superfamily domain-containing protein</fullName>
    </submittedName>
</protein>
<feature type="transmembrane region" description="Helical" evidence="7">
    <location>
        <begin position="108"/>
        <end position="130"/>
    </location>
</feature>
<dbReference type="EMBL" id="MU069807">
    <property type="protein sequence ID" value="KAF5833495.1"/>
    <property type="molecule type" value="Genomic_DNA"/>
</dbReference>
<feature type="transmembrane region" description="Helical" evidence="7">
    <location>
        <begin position="168"/>
        <end position="186"/>
    </location>
</feature>
<evidence type="ECO:0000313" key="9">
    <source>
        <dbReference type="EMBL" id="KAF5833495.1"/>
    </source>
</evidence>
<feature type="compositionally biased region" description="Low complexity" evidence="6">
    <location>
        <begin position="261"/>
        <end position="273"/>
    </location>
</feature>
<comment type="similarity">
    <text evidence="2">Belongs to the major facilitator superfamily. MFSD6 family.</text>
</comment>
<evidence type="ECO:0000256" key="7">
    <source>
        <dbReference type="SAM" id="Phobius"/>
    </source>
</evidence>
<feature type="transmembrane region" description="Helical" evidence="7">
    <location>
        <begin position="418"/>
        <end position="443"/>
    </location>
</feature>
<name>A0ABQ7GFV9_DUNSA</name>
<dbReference type="Proteomes" id="UP000815325">
    <property type="component" value="Unassembled WGS sequence"/>
</dbReference>
<evidence type="ECO:0000256" key="2">
    <source>
        <dbReference type="ARBA" id="ARBA00005241"/>
    </source>
</evidence>
<evidence type="ECO:0000313" key="10">
    <source>
        <dbReference type="Proteomes" id="UP000815325"/>
    </source>
</evidence>
<feature type="transmembrane region" description="Helical" evidence="7">
    <location>
        <begin position="12"/>
        <end position="40"/>
    </location>
</feature>
<accession>A0ABQ7GFV9</accession>
<sequence>MDEAVKSRQQKAWELCVILWYLFYLGSQVSVYPFLTAWFASDNGPGPLNPRQLGYIGCARPWIMVPASFLWGMLADRFNAHRAILLGCMISATISRCLLYWSEGFTQVMVLMLLMQVLSSPVMMLADAMVNAACTKEGDYGVLRKWGAVGWGGMSFVSGAFIDWYGMTAAFGLHVLLILPCLYFSWMLHSYGKSKKAPQKGIEEINLSQGGKFSQKQELSLTNVSESNGIPRNGFAPHDGMECKEQCKGPTENGLGEANHTQHTAGAAHQTQQQEHKRRIDHLVQAHVRNGAHGVSKSRQKKCAAKRQEAKEWRRQRTLESVKEGEQEDKDESCREGGSLHPTDSLSQSEDDGMGDRSQEHEHLLNKVQHAHPAAASHHHLAPAKLKGGSAHGETPWSSVAEPSFSDKLRAMFSSWHIVLFLLQATLFGYGFGTIESFLFVFLQELGANSTLMGLTLTITCLAEVPIFQLTGWLVGKLGAPRLMQITMACYAIRMFYYAVLPKIGIVWAVLPIEVLHGITFGLGWCVGTTMCRRLAPPGMTATMQGVFQACYFGFGYGCGALAGGFISHAYGFPIMFAASATIVCGVASAILIARCFAGPSPYDVNPDESDHSLENRDIEIDQRQHHGSDGGLGEVNDQGGRQWAQGVKNWFGRGHAAGGGQHYVGLASQELSQHKRGESNEGSNV</sequence>
<dbReference type="Gene3D" id="1.20.1250.20">
    <property type="entry name" value="MFS general substrate transporter like domains"/>
    <property type="match status" value="2"/>
</dbReference>
<proteinExistence type="inferred from homology"/>
<dbReference type="PROSITE" id="PS50850">
    <property type="entry name" value="MFS"/>
    <property type="match status" value="1"/>
</dbReference>
<dbReference type="PANTHER" id="PTHR16172">
    <property type="entry name" value="MAJOR FACILITATOR SUPERFAMILY DOMAIN-CONTAINING PROTEIN 6-LIKE"/>
    <property type="match status" value="1"/>
</dbReference>
<keyword evidence="3 7" id="KW-0812">Transmembrane</keyword>
<keyword evidence="4 7" id="KW-1133">Transmembrane helix</keyword>
<evidence type="ECO:0000256" key="6">
    <source>
        <dbReference type="SAM" id="MobiDB-lite"/>
    </source>
</evidence>
<feature type="transmembrane region" description="Helical" evidence="7">
    <location>
        <begin position="506"/>
        <end position="527"/>
    </location>
</feature>
<evidence type="ECO:0000256" key="1">
    <source>
        <dbReference type="ARBA" id="ARBA00004141"/>
    </source>
</evidence>
<feature type="transmembrane region" description="Helical" evidence="7">
    <location>
        <begin position="52"/>
        <end position="71"/>
    </location>
</feature>
<feature type="compositionally biased region" description="Basic and acidic residues" evidence="6">
    <location>
        <begin position="306"/>
        <end position="325"/>
    </location>
</feature>
<feature type="transmembrane region" description="Helical" evidence="7">
    <location>
        <begin position="547"/>
        <end position="567"/>
    </location>
</feature>
<gene>
    <name evidence="9" type="ORF">DUNSADRAFT_10182</name>
</gene>
<evidence type="ECO:0000256" key="5">
    <source>
        <dbReference type="ARBA" id="ARBA00023136"/>
    </source>
</evidence>
<dbReference type="InterPro" id="IPR051717">
    <property type="entry name" value="MFS_MFSD6"/>
</dbReference>
<reference evidence="9" key="1">
    <citation type="submission" date="2017-08" db="EMBL/GenBank/DDBJ databases">
        <authorList>
            <person name="Polle J.E."/>
            <person name="Barry K."/>
            <person name="Cushman J."/>
            <person name="Schmutz J."/>
            <person name="Tran D."/>
            <person name="Hathwaick L.T."/>
            <person name="Yim W.C."/>
            <person name="Jenkins J."/>
            <person name="Mckie-Krisberg Z.M."/>
            <person name="Prochnik S."/>
            <person name="Lindquist E."/>
            <person name="Dockter R.B."/>
            <person name="Adam C."/>
            <person name="Molina H."/>
            <person name="Bunkerborg J."/>
            <person name="Jin E."/>
            <person name="Buchheim M."/>
            <person name="Magnuson J."/>
        </authorList>
    </citation>
    <scope>NUCLEOTIDE SEQUENCE</scope>
    <source>
        <strain evidence="9">CCAP 19/18</strain>
    </source>
</reference>
<feature type="transmembrane region" description="Helical" evidence="7">
    <location>
        <begin position="573"/>
        <end position="594"/>
    </location>
</feature>
<keyword evidence="10" id="KW-1185">Reference proteome</keyword>
<evidence type="ECO:0000256" key="3">
    <source>
        <dbReference type="ARBA" id="ARBA00022692"/>
    </source>
</evidence>
<feature type="region of interest" description="Disordered" evidence="6">
    <location>
        <begin position="667"/>
        <end position="686"/>
    </location>
</feature>
<feature type="region of interest" description="Disordered" evidence="6">
    <location>
        <begin position="223"/>
        <end position="359"/>
    </location>
</feature>
<evidence type="ECO:0000259" key="8">
    <source>
        <dbReference type="PROSITE" id="PS50850"/>
    </source>
</evidence>
<dbReference type="InterPro" id="IPR036259">
    <property type="entry name" value="MFS_trans_sf"/>
</dbReference>